<proteinExistence type="predicted"/>
<dbReference type="RefSeq" id="WP_346754767.1">
    <property type="nucleotide sequence ID" value="NZ_JAUJEA010000013.1"/>
</dbReference>
<dbReference type="Pfam" id="PF11138">
    <property type="entry name" value="DUF2911"/>
    <property type="match status" value="1"/>
</dbReference>
<name>A0ABT8KVE2_9BACT</name>
<evidence type="ECO:0000256" key="1">
    <source>
        <dbReference type="SAM" id="SignalP"/>
    </source>
</evidence>
<feature type="signal peptide" evidence="1">
    <location>
        <begin position="1"/>
        <end position="20"/>
    </location>
</feature>
<accession>A0ABT8KVE2</accession>
<evidence type="ECO:0000313" key="3">
    <source>
        <dbReference type="Proteomes" id="UP001172082"/>
    </source>
</evidence>
<organism evidence="2 3">
    <name type="scientific">Splendidivirga corallicola</name>
    <dbReference type="NCBI Taxonomy" id="3051826"/>
    <lineage>
        <taxon>Bacteria</taxon>
        <taxon>Pseudomonadati</taxon>
        <taxon>Bacteroidota</taxon>
        <taxon>Cytophagia</taxon>
        <taxon>Cytophagales</taxon>
        <taxon>Splendidivirgaceae</taxon>
        <taxon>Splendidivirga</taxon>
    </lineage>
</organism>
<dbReference type="EMBL" id="JAUJEA010000013">
    <property type="protein sequence ID" value="MDN5204744.1"/>
    <property type="molecule type" value="Genomic_DNA"/>
</dbReference>
<dbReference type="InterPro" id="IPR021314">
    <property type="entry name" value="DUF2911"/>
</dbReference>
<dbReference type="Proteomes" id="UP001172082">
    <property type="component" value="Unassembled WGS sequence"/>
</dbReference>
<dbReference type="Gene3D" id="1.25.40.10">
    <property type="entry name" value="Tetratricopeptide repeat domain"/>
    <property type="match status" value="1"/>
</dbReference>
<protein>
    <submittedName>
        <fullName evidence="2">DUF2911 domain-containing protein</fullName>
    </submittedName>
</protein>
<keyword evidence="1" id="KW-0732">Signal</keyword>
<keyword evidence="3" id="KW-1185">Reference proteome</keyword>
<sequence length="369" mass="40691">MKNPKLSIAFVLLTALCVTASDMMAQTITTPRNASPAGKVSQTVGISKVTIKYSRPSVRGREIWGKLVPYGMNNLGFGTATASPWRAGANENTTITFSHDAKIEGKDIAAGTYGLHIDVKEGGNEATLILSNNSSSWGSYFYDEKEDALRVGIKTEEIPMTETLTYNFVNMTPTSATAALDWEKKRFPFKVEFDVHDIVLANASDELRSVTGFGWQGPLSAAQYCLQNDVHLDKAMAWADQSIATQANFQNRSVKAQILAKQGKVEEGKTLMKKALDDPSANANNYYAYGRQLIGLDMDEEAMEVFEKLNKKWPDHWLAPHGLARGYSALGDYKKALKHERIALEKAPQGSKQFLQGYVETLEAGKDFN</sequence>
<dbReference type="InterPro" id="IPR011990">
    <property type="entry name" value="TPR-like_helical_dom_sf"/>
</dbReference>
<reference evidence="2" key="1">
    <citation type="submission" date="2023-06" db="EMBL/GenBank/DDBJ databases">
        <title>Genomic of Parafulvivirga corallium.</title>
        <authorList>
            <person name="Wang G."/>
        </authorList>
    </citation>
    <scope>NUCLEOTIDE SEQUENCE</scope>
    <source>
        <strain evidence="2">BMA10</strain>
    </source>
</reference>
<evidence type="ECO:0000313" key="2">
    <source>
        <dbReference type="EMBL" id="MDN5204744.1"/>
    </source>
</evidence>
<feature type="chain" id="PRO_5045448770" evidence="1">
    <location>
        <begin position="21"/>
        <end position="369"/>
    </location>
</feature>
<gene>
    <name evidence="2" type="ORF">QQ008_25360</name>
</gene>
<comment type="caution">
    <text evidence="2">The sequence shown here is derived from an EMBL/GenBank/DDBJ whole genome shotgun (WGS) entry which is preliminary data.</text>
</comment>
<dbReference type="SUPFAM" id="SSF48452">
    <property type="entry name" value="TPR-like"/>
    <property type="match status" value="1"/>
</dbReference>